<gene>
    <name evidence="3" type="ORF">CSOL1703_00005695</name>
</gene>
<accession>A0A9N9ZE19</accession>
<feature type="region of interest" description="Disordered" evidence="1">
    <location>
        <begin position="700"/>
        <end position="726"/>
    </location>
</feature>
<name>A0A9N9ZE19_9HYPO</name>
<dbReference type="AlphaFoldDB" id="A0A9N9ZE19"/>
<feature type="compositionally biased region" description="Polar residues" evidence="1">
    <location>
        <begin position="709"/>
        <end position="722"/>
    </location>
</feature>
<keyword evidence="4" id="KW-1185">Reference proteome</keyword>
<sequence>MNIFAYDRTSCILCGGRLESNARKWCAKEIRLCSLNPSHRAPIECSSVPVHLSIVYTSSVDCTQATLSGVGLIRHGSLVQVPIDPNEVDMSRQPRGLNERPGFIKVRLHSLKRHQNTQTLRQHGSLFVRPPVPFLWGFAIHSFCWDMLNAESAPDLQVLFQACLSMPLSRSGALDWGHDYCGLIDPDPIEDPRGSKLGGRDLMGNWWNSSSPSQIPEIQELVEAEHIAPSTAQPIPEKRQEIPTAGDCFLSLPTELREMVLFNLPSKAVRALRRASPVFANMHLPDEFWASRFAFGHECGYVLEARSLKPRSWRSLYFAVERLKEEHPTISLSGRFRVWELSYRLKHQLREAVHPACRGEPVIGLIEPQHSDEWLKTQWQTATRGLVNEPDFFEFGCRPLRTRIVQVPTPLRLDKVVVSFARVGAERYISGLELVIHNDSSVKIGYTGRREQLIEVDESLLPICGWHLALGMSGIQGIAAIMKDGSLSSSVGKYEDLPQYSLRGGGGDILAMKGEFDAFRMVSLSMHTSNMVDRTWVNNGPWKYLCPWMPEIPPDHYFLDGSGQRYAHWYMGMEEGTDVGKSRPIDTFYFGGSHGELLPLLKGIVVWALSGITIQITGIEFTYTDSRRDRFFGMITSGPDLEDQILGNPEELKFSVPIDGPGGERIKCIDVLYTKLFDTRPMLKGLKIRTNLRTSEVLPPPKASKRKITSNIVDSSEGTNQAIDRPRTVEVPKNWVTLEPRGQELVGFYAVLGWNMVEHFGLISMDKP</sequence>
<dbReference type="InterPro" id="IPR056021">
    <property type="entry name" value="DUF7600"/>
</dbReference>
<dbReference type="EMBL" id="CABFOC020000045">
    <property type="protein sequence ID" value="CAH0053817.1"/>
    <property type="molecule type" value="Genomic_DNA"/>
</dbReference>
<dbReference type="OrthoDB" id="5273847at2759"/>
<dbReference type="InterPro" id="IPR036047">
    <property type="entry name" value="F-box-like_dom_sf"/>
</dbReference>
<evidence type="ECO:0000313" key="3">
    <source>
        <dbReference type="EMBL" id="CAH0053817.1"/>
    </source>
</evidence>
<reference evidence="3" key="1">
    <citation type="submission" date="2021-10" db="EMBL/GenBank/DDBJ databases">
        <authorList>
            <person name="Piombo E."/>
        </authorList>
    </citation>
    <scope>NUCLEOTIDE SEQUENCE</scope>
</reference>
<organism evidence="3 4">
    <name type="scientific">Clonostachys solani</name>
    <dbReference type="NCBI Taxonomy" id="160281"/>
    <lineage>
        <taxon>Eukaryota</taxon>
        <taxon>Fungi</taxon>
        <taxon>Dikarya</taxon>
        <taxon>Ascomycota</taxon>
        <taxon>Pezizomycotina</taxon>
        <taxon>Sordariomycetes</taxon>
        <taxon>Hypocreomycetidae</taxon>
        <taxon>Hypocreales</taxon>
        <taxon>Bionectriaceae</taxon>
        <taxon>Clonostachys</taxon>
    </lineage>
</organism>
<dbReference type="Pfam" id="PF24539">
    <property type="entry name" value="DUF7600"/>
    <property type="match status" value="1"/>
</dbReference>
<evidence type="ECO:0000259" key="2">
    <source>
        <dbReference type="Pfam" id="PF24539"/>
    </source>
</evidence>
<feature type="domain" description="DUF7600" evidence="2">
    <location>
        <begin position="374"/>
        <end position="529"/>
    </location>
</feature>
<dbReference type="SUPFAM" id="SSF51101">
    <property type="entry name" value="Mannose-binding lectins"/>
    <property type="match status" value="1"/>
</dbReference>
<proteinExistence type="predicted"/>
<evidence type="ECO:0000313" key="4">
    <source>
        <dbReference type="Proteomes" id="UP000775872"/>
    </source>
</evidence>
<protein>
    <recommendedName>
        <fullName evidence="2">DUF7600 domain-containing protein</fullName>
    </recommendedName>
</protein>
<dbReference type="Proteomes" id="UP000775872">
    <property type="component" value="Unassembled WGS sequence"/>
</dbReference>
<comment type="caution">
    <text evidence="3">The sequence shown here is derived from an EMBL/GenBank/DDBJ whole genome shotgun (WGS) entry which is preliminary data.</text>
</comment>
<dbReference type="SUPFAM" id="SSF81383">
    <property type="entry name" value="F-box domain"/>
    <property type="match status" value="1"/>
</dbReference>
<dbReference type="InterPro" id="IPR036404">
    <property type="entry name" value="Jacalin-like_lectin_dom_sf"/>
</dbReference>
<evidence type="ECO:0000256" key="1">
    <source>
        <dbReference type="SAM" id="MobiDB-lite"/>
    </source>
</evidence>